<protein>
    <submittedName>
        <fullName evidence="1">Uncharacterized protein</fullName>
    </submittedName>
</protein>
<comment type="caution">
    <text evidence="1">The sequence shown here is derived from an EMBL/GenBank/DDBJ whole genome shotgun (WGS) entry which is preliminary data.</text>
</comment>
<dbReference type="AlphaFoldDB" id="A0A834SFA6"/>
<sequence>MERNLSRRLGLNLTSTNFLTSHVGVKSPDCRD</sequence>
<proteinExistence type="predicted"/>
<dbReference type="Proteomes" id="UP000634136">
    <property type="component" value="Unassembled WGS sequence"/>
</dbReference>
<name>A0A834SFA6_9FABA</name>
<accession>A0A834SFA6</accession>
<keyword evidence="2" id="KW-1185">Reference proteome</keyword>
<organism evidence="1 2">
    <name type="scientific">Senna tora</name>
    <dbReference type="NCBI Taxonomy" id="362788"/>
    <lineage>
        <taxon>Eukaryota</taxon>
        <taxon>Viridiplantae</taxon>
        <taxon>Streptophyta</taxon>
        <taxon>Embryophyta</taxon>
        <taxon>Tracheophyta</taxon>
        <taxon>Spermatophyta</taxon>
        <taxon>Magnoliopsida</taxon>
        <taxon>eudicotyledons</taxon>
        <taxon>Gunneridae</taxon>
        <taxon>Pentapetalae</taxon>
        <taxon>rosids</taxon>
        <taxon>fabids</taxon>
        <taxon>Fabales</taxon>
        <taxon>Fabaceae</taxon>
        <taxon>Caesalpinioideae</taxon>
        <taxon>Cassia clade</taxon>
        <taxon>Senna</taxon>
    </lineage>
</organism>
<reference evidence="1" key="1">
    <citation type="submission" date="2020-09" db="EMBL/GenBank/DDBJ databases">
        <title>Genome-Enabled Discovery of Anthraquinone Biosynthesis in Senna tora.</title>
        <authorList>
            <person name="Kang S.-H."/>
            <person name="Pandey R.P."/>
            <person name="Lee C.-M."/>
            <person name="Sim J.-S."/>
            <person name="Jeong J.-T."/>
            <person name="Choi B.-S."/>
            <person name="Jung M."/>
            <person name="Ginzburg D."/>
            <person name="Zhao K."/>
            <person name="Won S.Y."/>
            <person name="Oh T.-J."/>
            <person name="Yu Y."/>
            <person name="Kim N.-H."/>
            <person name="Lee O.R."/>
            <person name="Lee T.-H."/>
            <person name="Bashyal P."/>
            <person name="Kim T.-S."/>
            <person name="Lee W.-H."/>
            <person name="Kawkins C."/>
            <person name="Kim C.-K."/>
            <person name="Kim J.S."/>
            <person name="Ahn B.O."/>
            <person name="Rhee S.Y."/>
            <person name="Sohng J.K."/>
        </authorList>
    </citation>
    <scope>NUCLEOTIDE SEQUENCE</scope>
    <source>
        <tissue evidence="1">Leaf</tissue>
    </source>
</reference>
<dbReference type="EMBL" id="JAAIUW010000013">
    <property type="protein sequence ID" value="KAF7802061.1"/>
    <property type="molecule type" value="Genomic_DNA"/>
</dbReference>
<gene>
    <name evidence="1" type="ORF">G2W53_041172</name>
</gene>
<evidence type="ECO:0000313" key="1">
    <source>
        <dbReference type="EMBL" id="KAF7802061.1"/>
    </source>
</evidence>
<evidence type="ECO:0000313" key="2">
    <source>
        <dbReference type="Proteomes" id="UP000634136"/>
    </source>
</evidence>